<dbReference type="SUPFAM" id="SSF103481">
    <property type="entry name" value="Multidrug resistance efflux transporter EmrE"/>
    <property type="match status" value="1"/>
</dbReference>
<name>A0A191ZWB2_9RALS</name>
<gene>
    <name evidence="1" type="ORF">A9Y76_07885</name>
</gene>
<dbReference type="EMBL" id="CP016022">
    <property type="protein sequence ID" value="ANJ72394.1"/>
    <property type="molecule type" value="Genomic_DNA"/>
</dbReference>
<dbReference type="RefSeq" id="WP_064803315.1">
    <property type="nucleotide sequence ID" value="NZ_CP016022.1"/>
</dbReference>
<protein>
    <submittedName>
        <fullName evidence="1">Uncharacterized protein</fullName>
    </submittedName>
</protein>
<dbReference type="OrthoDB" id="9132600at2"/>
<dbReference type="InterPro" id="IPR037185">
    <property type="entry name" value="EmrE-like"/>
</dbReference>
<keyword evidence="2" id="KW-1185">Reference proteome</keyword>
<accession>A0A191ZWB2</accession>
<evidence type="ECO:0000313" key="2">
    <source>
        <dbReference type="Proteomes" id="UP000078572"/>
    </source>
</evidence>
<evidence type="ECO:0000313" key="1">
    <source>
        <dbReference type="EMBL" id="ANJ72394.1"/>
    </source>
</evidence>
<dbReference type="AlphaFoldDB" id="A0A191ZWB2"/>
<dbReference type="Gene3D" id="1.10.3730.20">
    <property type="match status" value="1"/>
</dbReference>
<proteinExistence type="predicted"/>
<dbReference type="Proteomes" id="UP000078572">
    <property type="component" value="Chromosome 1"/>
</dbReference>
<reference evidence="2" key="1">
    <citation type="submission" date="2016-06" db="EMBL/GenBank/DDBJ databases">
        <authorList>
            <person name="Xu Y."/>
            <person name="Nagy A."/>
            <person name="Yan X."/>
            <person name="Kim S.W."/>
            <person name="Haley B."/>
            <person name="Liu N.T."/>
            <person name="Nou X."/>
        </authorList>
    </citation>
    <scope>NUCLEOTIDE SEQUENCE [LARGE SCALE GENOMIC DNA]</scope>
    <source>
        <strain evidence="2">ATCC 49129</strain>
    </source>
</reference>
<dbReference type="GeneID" id="61525938"/>
<sequence length="120" mass="12683">MLTYLLILPVALLVAYSQLMVKWRAASLPAQPNIADKLAAMFADPLILSAYAAAFAASVAWLLVVTKLPLTIAFPVYMGITFVMVIAGGHLLLGEPLSVAKIMAIALILAGITLGMVTTR</sequence>
<organism evidence="1 2">
    <name type="scientific">Ralstonia insidiosa</name>
    <dbReference type="NCBI Taxonomy" id="190721"/>
    <lineage>
        <taxon>Bacteria</taxon>
        <taxon>Pseudomonadati</taxon>
        <taxon>Pseudomonadota</taxon>
        <taxon>Betaproteobacteria</taxon>
        <taxon>Burkholderiales</taxon>
        <taxon>Burkholderiaceae</taxon>
        <taxon>Ralstonia</taxon>
    </lineage>
</organism>